<keyword evidence="3" id="KW-0444">Lipid biosynthesis</keyword>
<evidence type="ECO:0000256" key="8">
    <source>
        <dbReference type="ARBA" id="ARBA00022833"/>
    </source>
</evidence>
<keyword evidence="13" id="KW-0275">Fatty acid biosynthesis</keyword>
<organism evidence="16 17">
    <name type="scientific">Thauera sinica</name>
    <dbReference type="NCBI Taxonomy" id="2665146"/>
    <lineage>
        <taxon>Bacteria</taxon>
        <taxon>Pseudomonadati</taxon>
        <taxon>Pseudomonadota</taxon>
        <taxon>Betaproteobacteria</taxon>
        <taxon>Rhodocyclales</taxon>
        <taxon>Zoogloeaceae</taxon>
        <taxon>Thauera</taxon>
    </lineage>
</organism>
<evidence type="ECO:0000313" key="17">
    <source>
        <dbReference type="Proteomes" id="UP001595974"/>
    </source>
</evidence>
<protein>
    <submittedName>
        <fullName evidence="16">Sterol desaturase family protein</fullName>
    </submittedName>
</protein>
<dbReference type="InterPro" id="IPR014430">
    <property type="entry name" value="Scs7"/>
</dbReference>
<dbReference type="PANTHER" id="PTHR12863">
    <property type="entry name" value="FATTY ACID HYDROXYLASE"/>
    <property type="match status" value="1"/>
</dbReference>
<dbReference type="EMBL" id="JBHSOG010000014">
    <property type="protein sequence ID" value="MFC5768744.1"/>
    <property type="molecule type" value="Genomic_DNA"/>
</dbReference>
<feature type="transmembrane region" description="Helical" evidence="14">
    <location>
        <begin position="12"/>
        <end position="33"/>
    </location>
</feature>
<evidence type="ECO:0000256" key="1">
    <source>
        <dbReference type="ARBA" id="ARBA00001947"/>
    </source>
</evidence>
<feature type="transmembrane region" description="Helical" evidence="14">
    <location>
        <begin position="39"/>
        <end position="65"/>
    </location>
</feature>
<keyword evidence="7" id="KW-0276">Fatty acid metabolism</keyword>
<keyword evidence="17" id="KW-1185">Reference proteome</keyword>
<keyword evidence="9 14" id="KW-1133">Transmembrane helix</keyword>
<keyword evidence="10" id="KW-0560">Oxidoreductase</keyword>
<evidence type="ECO:0000256" key="12">
    <source>
        <dbReference type="ARBA" id="ARBA00023136"/>
    </source>
</evidence>
<keyword evidence="6" id="KW-0256">Endoplasmic reticulum</keyword>
<evidence type="ECO:0000256" key="7">
    <source>
        <dbReference type="ARBA" id="ARBA00022832"/>
    </source>
</evidence>
<keyword evidence="12 14" id="KW-0472">Membrane</keyword>
<proteinExistence type="predicted"/>
<dbReference type="InterPro" id="IPR006694">
    <property type="entry name" value="Fatty_acid_hydroxylase"/>
</dbReference>
<comment type="cofactor">
    <cofactor evidence="1">
        <name>Zn(2+)</name>
        <dbReference type="ChEBI" id="CHEBI:29105"/>
    </cofactor>
</comment>
<evidence type="ECO:0000256" key="3">
    <source>
        <dbReference type="ARBA" id="ARBA00022516"/>
    </source>
</evidence>
<feature type="transmembrane region" description="Helical" evidence="14">
    <location>
        <begin position="86"/>
        <end position="106"/>
    </location>
</feature>
<evidence type="ECO:0000256" key="11">
    <source>
        <dbReference type="ARBA" id="ARBA00023098"/>
    </source>
</evidence>
<evidence type="ECO:0000256" key="13">
    <source>
        <dbReference type="ARBA" id="ARBA00023160"/>
    </source>
</evidence>
<sequence length="186" mass="21028">MKRFDLQHVTTVFPHALPLPVSAGAVLFMLSAMRPHGGWLPLAVCVLAGLALWTLLEYLLHRFVLHGIEPFRRWHAQHHHRPDEPMRTPLLFSALLLIALVAIPMLTIGDRWLATGLALGLLAGHVAQEITHHALHARRHPAGHWLAACMRQHRLHHCRCPSCAYGTMTTFWDRAFGTAVPPDRRY</sequence>
<gene>
    <name evidence="16" type="ORF">ACFPTN_05110</name>
</gene>
<keyword evidence="4 14" id="KW-0812">Transmembrane</keyword>
<dbReference type="Proteomes" id="UP001595974">
    <property type="component" value="Unassembled WGS sequence"/>
</dbReference>
<evidence type="ECO:0000259" key="15">
    <source>
        <dbReference type="Pfam" id="PF04116"/>
    </source>
</evidence>
<evidence type="ECO:0000256" key="6">
    <source>
        <dbReference type="ARBA" id="ARBA00022824"/>
    </source>
</evidence>
<keyword evidence="8" id="KW-0862">Zinc</keyword>
<evidence type="ECO:0000256" key="10">
    <source>
        <dbReference type="ARBA" id="ARBA00023002"/>
    </source>
</evidence>
<evidence type="ECO:0000256" key="5">
    <source>
        <dbReference type="ARBA" id="ARBA00022723"/>
    </source>
</evidence>
<evidence type="ECO:0000313" key="16">
    <source>
        <dbReference type="EMBL" id="MFC5768744.1"/>
    </source>
</evidence>
<reference evidence="17" key="1">
    <citation type="journal article" date="2019" name="Int. J. Syst. Evol. Microbiol.">
        <title>The Global Catalogue of Microorganisms (GCM) 10K type strain sequencing project: providing services to taxonomists for standard genome sequencing and annotation.</title>
        <authorList>
            <consortium name="The Broad Institute Genomics Platform"/>
            <consortium name="The Broad Institute Genome Sequencing Center for Infectious Disease"/>
            <person name="Wu L."/>
            <person name="Ma J."/>
        </authorList>
    </citation>
    <scope>NUCLEOTIDE SEQUENCE [LARGE SCALE GENOMIC DNA]</scope>
    <source>
        <strain evidence="17">SHR3</strain>
    </source>
</reference>
<dbReference type="PANTHER" id="PTHR12863:SF1">
    <property type="entry name" value="FATTY ACID 2-HYDROXYLASE"/>
    <property type="match status" value="1"/>
</dbReference>
<keyword evidence="5" id="KW-0479">Metal-binding</keyword>
<dbReference type="RefSeq" id="WP_096448301.1">
    <property type="nucleotide sequence ID" value="NZ_JBHSOG010000014.1"/>
</dbReference>
<comment type="caution">
    <text evidence="16">The sequence shown here is derived from an EMBL/GenBank/DDBJ whole genome shotgun (WGS) entry which is preliminary data.</text>
</comment>
<evidence type="ECO:0000256" key="9">
    <source>
        <dbReference type="ARBA" id="ARBA00022989"/>
    </source>
</evidence>
<name>A0ABW1ANJ8_9RHOO</name>
<evidence type="ECO:0000256" key="2">
    <source>
        <dbReference type="ARBA" id="ARBA00004477"/>
    </source>
</evidence>
<dbReference type="Pfam" id="PF04116">
    <property type="entry name" value="FA_hydroxylase"/>
    <property type="match status" value="1"/>
</dbReference>
<accession>A0ABW1ANJ8</accession>
<feature type="domain" description="Fatty acid hydroxylase" evidence="15">
    <location>
        <begin position="47"/>
        <end position="178"/>
    </location>
</feature>
<comment type="subcellular location">
    <subcellularLocation>
        <location evidence="2">Endoplasmic reticulum membrane</location>
        <topology evidence="2">Multi-pass membrane protein</topology>
    </subcellularLocation>
</comment>
<evidence type="ECO:0000256" key="4">
    <source>
        <dbReference type="ARBA" id="ARBA00022692"/>
    </source>
</evidence>
<evidence type="ECO:0000256" key="14">
    <source>
        <dbReference type="SAM" id="Phobius"/>
    </source>
</evidence>
<keyword evidence="11" id="KW-0443">Lipid metabolism</keyword>